<protein>
    <submittedName>
        <fullName evidence="2">UvrB/UvrC motif-containing protein</fullName>
    </submittedName>
</protein>
<accession>A0AAE3E4G5</accession>
<dbReference type="AlphaFoldDB" id="A0AAE3E4G5"/>
<sequence length="188" mass="21015">MLCEQCRMREASIVIREVVNGTVTERNLCSECASQSDLGGILMDSSSPFAKLLSGILGISDSRRSEEEDASKLSCPTCGMTYKEFVQDGRFGCADCYNTFGLLINNSIKKIQGNNSHTGKKPRFLGDKKIHADMVADAKKRQSLQEQLEICQAKQKEAVLEEDYEKAAYYRDEIKKIKERIQAGDEVV</sequence>
<dbReference type="SUPFAM" id="SSF46600">
    <property type="entry name" value="C-terminal UvrC-binding domain of UvrB"/>
    <property type="match status" value="1"/>
</dbReference>
<dbReference type="PROSITE" id="PS50151">
    <property type="entry name" value="UVR"/>
    <property type="match status" value="1"/>
</dbReference>
<evidence type="ECO:0000313" key="3">
    <source>
        <dbReference type="Proteomes" id="UP001198200"/>
    </source>
</evidence>
<dbReference type="PIRSF" id="PIRSF015034">
    <property type="entry name" value="YacH"/>
    <property type="match status" value="1"/>
</dbReference>
<dbReference type="PANTHER" id="PTHR38430:SF1">
    <property type="entry name" value="PROTEIN-ARGININE KINASE ACTIVATOR PROTEIN"/>
    <property type="match status" value="1"/>
</dbReference>
<dbReference type="InterPro" id="IPR036876">
    <property type="entry name" value="UVR_dom_sf"/>
</dbReference>
<dbReference type="GO" id="GO:0050897">
    <property type="term" value="F:cobalt ion binding"/>
    <property type="evidence" value="ECO:0007669"/>
    <property type="project" value="TreeGrafter"/>
</dbReference>
<comment type="caution">
    <text evidence="2">The sequence shown here is derived from an EMBL/GenBank/DDBJ whole genome shotgun (WGS) entry which is preliminary data.</text>
</comment>
<dbReference type="GO" id="GO:1990169">
    <property type="term" value="P:stress response to copper ion"/>
    <property type="evidence" value="ECO:0007669"/>
    <property type="project" value="TreeGrafter"/>
</dbReference>
<reference evidence="2 3" key="1">
    <citation type="submission" date="2021-10" db="EMBL/GenBank/DDBJ databases">
        <title>Anaerobic single-cell dispensing facilitates the cultivation of human gut bacteria.</title>
        <authorList>
            <person name="Afrizal A."/>
        </authorList>
    </citation>
    <scope>NUCLEOTIDE SEQUENCE [LARGE SCALE GENOMIC DNA]</scope>
    <source>
        <strain evidence="2 3">CLA-AA-H224</strain>
    </source>
</reference>
<dbReference type="GO" id="GO:0005507">
    <property type="term" value="F:copper ion binding"/>
    <property type="evidence" value="ECO:0007669"/>
    <property type="project" value="TreeGrafter"/>
</dbReference>
<name>A0AAE3E4G5_9FIRM</name>
<organism evidence="2 3">
    <name type="scientific">Anthropogastromicrobium aceti</name>
    <dbReference type="NCBI Taxonomy" id="2981768"/>
    <lineage>
        <taxon>Bacteria</taxon>
        <taxon>Bacillati</taxon>
        <taxon>Bacillota</taxon>
        <taxon>Clostridia</taxon>
        <taxon>Lachnospirales</taxon>
        <taxon>Lachnospiraceae</taxon>
        <taxon>Anthropogastromicrobium</taxon>
    </lineage>
</organism>
<dbReference type="Pfam" id="PF02151">
    <property type="entry name" value="UVR"/>
    <property type="match status" value="1"/>
</dbReference>
<dbReference type="PANTHER" id="PTHR38430">
    <property type="entry name" value="PROTEIN-ARGININE KINASE ACTIVATOR PROTEIN"/>
    <property type="match status" value="1"/>
</dbReference>
<gene>
    <name evidence="2" type="ORF">LKD48_08180</name>
</gene>
<dbReference type="GO" id="GO:0046870">
    <property type="term" value="F:cadmium ion binding"/>
    <property type="evidence" value="ECO:0007669"/>
    <property type="project" value="TreeGrafter"/>
</dbReference>
<dbReference type="Gene3D" id="4.10.860.10">
    <property type="entry name" value="UVR domain"/>
    <property type="match status" value="1"/>
</dbReference>
<dbReference type="EMBL" id="JAJEQN010000017">
    <property type="protein sequence ID" value="MCC2221610.1"/>
    <property type="molecule type" value="Genomic_DNA"/>
</dbReference>
<evidence type="ECO:0000259" key="1">
    <source>
        <dbReference type="PROSITE" id="PS50151"/>
    </source>
</evidence>
<feature type="domain" description="UVR" evidence="1">
    <location>
        <begin position="145"/>
        <end position="180"/>
    </location>
</feature>
<dbReference type="GO" id="GO:0008270">
    <property type="term" value="F:zinc ion binding"/>
    <property type="evidence" value="ECO:0007669"/>
    <property type="project" value="TreeGrafter"/>
</dbReference>
<keyword evidence="3" id="KW-1185">Reference proteome</keyword>
<dbReference type="RefSeq" id="WP_227101583.1">
    <property type="nucleotide sequence ID" value="NZ_JAJEQN010000017.1"/>
</dbReference>
<evidence type="ECO:0000313" key="2">
    <source>
        <dbReference type="EMBL" id="MCC2221610.1"/>
    </source>
</evidence>
<dbReference type="GO" id="GO:1990170">
    <property type="term" value="P:stress response to cadmium ion"/>
    <property type="evidence" value="ECO:0007669"/>
    <property type="project" value="TreeGrafter"/>
</dbReference>
<dbReference type="InterPro" id="IPR001943">
    <property type="entry name" value="UVR_dom"/>
</dbReference>
<dbReference type="InterPro" id="IPR025542">
    <property type="entry name" value="YacH"/>
</dbReference>
<proteinExistence type="predicted"/>
<dbReference type="Proteomes" id="UP001198200">
    <property type="component" value="Unassembled WGS sequence"/>
</dbReference>